<dbReference type="InterPro" id="IPR036779">
    <property type="entry name" value="LysM_dom_sf"/>
</dbReference>
<dbReference type="Pfam" id="PF01476">
    <property type="entry name" value="LysM"/>
    <property type="match status" value="2"/>
</dbReference>
<evidence type="ECO:0000259" key="2">
    <source>
        <dbReference type="PROSITE" id="PS51782"/>
    </source>
</evidence>
<feature type="compositionally biased region" description="Basic and acidic residues" evidence="1">
    <location>
        <begin position="455"/>
        <end position="473"/>
    </location>
</feature>
<dbReference type="SMART" id="SM00257">
    <property type="entry name" value="LysM"/>
    <property type="match status" value="2"/>
</dbReference>
<comment type="caution">
    <text evidence="3">The sequence shown here is derived from an EMBL/GenBank/DDBJ whole genome shotgun (WGS) entry which is preliminary data.</text>
</comment>
<dbReference type="EMBL" id="JAGGLD010000002">
    <property type="protein sequence ID" value="MBP2000385.1"/>
    <property type="molecule type" value="Genomic_DNA"/>
</dbReference>
<feature type="region of interest" description="Disordered" evidence="1">
    <location>
        <begin position="417"/>
        <end position="486"/>
    </location>
</feature>
<dbReference type="SUPFAM" id="SSF54106">
    <property type="entry name" value="LysM domain"/>
    <property type="match status" value="2"/>
</dbReference>
<reference evidence="3 4" key="1">
    <citation type="submission" date="2021-03" db="EMBL/GenBank/DDBJ databases">
        <title>Genomic Encyclopedia of Type Strains, Phase IV (KMG-IV): sequencing the most valuable type-strain genomes for metagenomic binning, comparative biology and taxonomic classification.</title>
        <authorList>
            <person name="Goeker M."/>
        </authorList>
    </citation>
    <scope>NUCLEOTIDE SEQUENCE [LARGE SCALE GENOMIC DNA]</scope>
    <source>
        <strain evidence="3 4">DSM 26806</strain>
    </source>
</reference>
<accession>A0ABS4JF92</accession>
<name>A0ABS4JF92_9BACL</name>
<dbReference type="PANTHER" id="PTHR33734:SF34">
    <property type="entry name" value="SPOIVD-ASSOCIATED FACTOR A"/>
    <property type="match status" value="1"/>
</dbReference>
<dbReference type="Gene3D" id="3.10.350.10">
    <property type="entry name" value="LysM domain"/>
    <property type="match status" value="2"/>
</dbReference>
<organism evidence="3 4">
    <name type="scientific">Paenibacillus shirakamiensis</name>
    <dbReference type="NCBI Taxonomy" id="1265935"/>
    <lineage>
        <taxon>Bacteria</taxon>
        <taxon>Bacillati</taxon>
        <taxon>Bacillota</taxon>
        <taxon>Bacilli</taxon>
        <taxon>Bacillales</taxon>
        <taxon>Paenibacillaceae</taxon>
        <taxon>Paenibacillus</taxon>
    </lineage>
</organism>
<dbReference type="InterPro" id="IPR018392">
    <property type="entry name" value="LysM"/>
</dbReference>
<evidence type="ECO:0000313" key="3">
    <source>
        <dbReference type="EMBL" id="MBP2000385.1"/>
    </source>
</evidence>
<dbReference type="CDD" id="cd00118">
    <property type="entry name" value="LysM"/>
    <property type="match status" value="2"/>
</dbReference>
<dbReference type="PANTHER" id="PTHR33734">
    <property type="entry name" value="LYSM DOMAIN-CONTAINING GPI-ANCHORED PROTEIN 2"/>
    <property type="match status" value="1"/>
</dbReference>
<dbReference type="PROSITE" id="PS51782">
    <property type="entry name" value="LYSM"/>
    <property type="match status" value="2"/>
</dbReference>
<gene>
    <name evidence="3" type="ORF">J2Z69_001416</name>
</gene>
<keyword evidence="4" id="KW-1185">Reference proteome</keyword>
<evidence type="ECO:0000256" key="1">
    <source>
        <dbReference type="SAM" id="MobiDB-lite"/>
    </source>
</evidence>
<feature type="domain" description="LysM" evidence="2">
    <location>
        <begin position="2"/>
        <end position="47"/>
    </location>
</feature>
<dbReference type="Proteomes" id="UP001519288">
    <property type="component" value="Unassembled WGS sequence"/>
</dbReference>
<feature type="domain" description="LysM" evidence="2">
    <location>
        <begin position="62"/>
        <end position="107"/>
    </location>
</feature>
<feature type="compositionally biased region" description="Basic residues" evidence="1">
    <location>
        <begin position="433"/>
        <end position="443"/>
    </location>
</feature>
<evidence type="ECO:0000313" key="4">
    <source>
        <dbReference type="Proteomes" id="UP001519288"/>
    </source>
</evidence>
<dbReference type="RefSeq" id="WP_209860585.1">
    <property type="nucleotide sequence ID" value="NZ_JAGGLD010000002.1"/>
</dbReference>
<sequence length="486" mass="54165">MKIHIVKQGDTLFELSNKYQVPLQKLIDANPQLSNPDVLIVGEKVKVPSTGVSVGGDHGIVYKHTVKQGDTLFKLSHAWGIPLQELIQSNPQLNNPDVLKVGEVINIPSQSHGPTYATGAEHHYYGGNHEKKNTAPIISTPVPSPLPALPPSLPPVQPYIPAPTPIITAPIAQQPSPNYNINVDYSEISIQQQQAQQQLPIYNYVPEYKEPEYLPQQPVLESPCGCSDHSGGAESLFLQYPTETQPVISPYNYNEGPSQEYASPIQNGYPGIAGQPGQEWPPVFQYPDNYESNYNPYSQPHQSYGYKGQENISGETNWPTPGGQQDYPQFSYPEHTQNIYGQIQGVPYQSYGQQQEYNPYAQQEYNPYGQHQNYSTFGYSVPGYNPQLNYSGYADQNVVPQSPIGGFGVSDILRENEEEENSNLGEHKEVKAKTKSPKSKAKAKVSGSPISKATEQNKLRNSMKDTKKTSNRSERKKVQHNPWIRE</sequence>
<protein>
    <submittedName>
        <fullName evidence="3">Morphogenetic protein associated with SpoVID</fullName>
    </submittedName>
</protein>
<proteinExistence type="predicted"/>